<feature type="transmembrane region" description="Helical" evidence="2">
    <location>
        <begin position="168"/>
        <end position="192"/>
    </location>
</feature>
<feature type="transmembrane region" description="Helical" evidence="2">
    <location>
        <begin position="41"/>
        <end position="61"/>
    </location>
</feature>
<protein>
    <recommendedName>
        <fullName evidence="5">Integral membrane protein</fullName>
    </recommendedName>
</protein>
<proteinExistence type="predicted"/>
<feature type="region of interest" description="Disordered" evidence="1">
    <location>
        <begin position="1"/>
        <end position="34"/>
    </location>
</feature>
<organism evidence="3 4">
    <name type="scientific">Subtercola frigoramans</name>
    <dbReference type="NCBI Taxonomy" id="120298"/>
    <lineage>
        <taxon>Bacteria</taxon>
        <taxon>Bacillati</taxon>
        <taxon>Actinomycetota</taxon>
        <taxon>Actinomycetes</taxon>
        <taxon>Micrococcales</taxon>
        <taxon>Microbacteriaceae</taxon>
        <taxon>Subtercola</taxon>
    </lineage>
</organism>
<evidence type="ECO:0000313" key="4">
    <source>
        <dbReference type="Proteomes" id="UP000776164"/>
    </source>
</evidence>
<accession>A0ABS2L2V7</accession>
<evidence type="ECO:0000256" key="1">
    <source>
        <dbReference type="SAM" id="MobiDB-lite"/>
    </source>
</evidence>
<evidence type="ECO:0008006" key="5">
    <source>
        <dbReference type="Google" id="ProtNLM"/>
    </source>
</evidence>
<comment type="caution">
    <text evidence="3">The sequence shown here is derived from an EMBL/GenBank/DDBJ whole genome shotgun (WGS) entry which is preliminary data.</text>
</comment>
<keyword evidence="2" id="KW-1133">Transmembrane helix</keyword>
<evidence type="ECO:0000313" key="3">
    <source>
        <dbReference type="EMBL" id="MBM7471415.1"/>
    </source>
</evidence>
<name>A0ABS2L2V7_9MICO</name>
<sequence length="193" mass="20051">MAENASASTPAPSQAPASPPTPTPAGAHTHDSRYTRMRRRIVTPQAIYGTLLVAAIIGTAADEASDRDVLITTLGTVIVFWIAHVFAEAIAHYGTKTSLGLPLSESVRHSLHGAAGLLYSALLPCLFLLLGALGVLGESTAYTISLLLPVGLLAALGWLALADRGSPVWGRVIGALVTGLLGVFVILLKIAFH</sequence>
<keyword evidence="2" id="KW-0472">Membrane</keyword>
<feature type="transmembrane region" description="Helical" evidence="2">
    <location>
        <begin position="142"/>
        <end position="161"/>
    </location>
</feature>
<keyword evidence="4" id="KW-1185">Reference proteome</keyword>
<feature type="transmembrane region" description="Helical" evidence="2">
    <location>
        <begin position="114"/>
        <end position="136"/>
    </location>
</feature>
<feature type="transmembrane region" description="Helical" evidence="2">
    <location>
        <begin position="73"/>
        <end position="93"/>
    </location>
</feature>
<dbReference type="Proteomes" id="UP000776164">
    <property type="component" value="Unassembled WGS sequence"/>
</dbReference>
<dbReference type="RefSeq" id="WP_205107388.1">
    <property type="nucleotide sequence ID" value="NZ_BAAAHT010000013.1"/>
</dbReference>
<keyword evidence="2" id="KW-0812">Transmembrane</keyword>
<reference evidence="3 4" key="1">
    <citation type="submission" date="2021-01" db="EMBL/GenBank/DDBJ databases">
        <title>Sequencing the genomes of 1000 actinobacteria strains.</title>
        <authorList>
            <person name="Klenk H.-P."/>
        </authorList>
    </citation>
    <scope>NUCLEOTIDE SEQUENCE [LARGE SCALE GENOMIC DNA]</scope>
    <source>
        <strain evidence="3 4">DSM 13057</strain>
    </source>
</reference>
<evidence type="ECO:0000256" key="2">
    <source>
        <dbReference type="SAM" id="Phobius"/>
    </source>
</evidence>
<dbReference type="EMBL" id="JAFBBU010000001">
    <property type="protein sequence ID" value="MBM7471415.1"/>
    <property type="molecule type" value="Genomic_DNA"/>
</dbReference>
<gene>
    <name evidence="3" type="ORF">JOE66_001049</name>
</gene>
<feature type="compositionally biased region" description="Low complexity" evidence="1">
    <location>
        <begin position="1"/>
        <end position="16"/>
    </location>
</feature>